<keyword evidence="9" id="KW-0460">Magnesium</keyword>
<dbReference type="PANTHER" id="PTHR45723">
    <property type="entry name" value="SERINE/THREONINE-PROTEIN KINASE RIO1"/>
    <property type="match status" value="1"/>
</dbReference>
<evidence type="ECO:0000256" key="7">
    <source>
        <dbReference type="ARBA" id="ARBA00022777"/>
    </source>
</evidence>
<dbReference type="SUPFAM" id="SSF56112">
    <property type="entry name" value="Protein kinase-like (PK-like)"/>
    <property type="match status" value="1"/>
</dbReference>
<dbReference type="PROSITE" id="PS01245">
    <property type="entry name" value="RIO1"/>
    <property type="match status" value="1"/>
</dbReference>
<evidence type="ECO:0000259" key="12">
    <source>
        <dbReference type="PROSITE" id="PS50011"/>
    </source>
</evidence>
<evidence type="ECO:0000256" key="8">
    <source>
        <dbReference type="ARBA" id="ARBA00022840"/>
    </source>
</evidence>
<dbReference type="InterPro" id="IPR011009">
    <property type="entry name" value="Kinase-like_dom_sf"/>
</dbReference>
<keyword evidence="6" id="KW-0547">Nucleotide-binding</keyword>
<dbReference type="InterPro" id="IPR018935">
    <property type="entry name" value="RIO_kinase_CS"/>
</dbReference>
<feature type="domain" description="Protein kinase" evidence="12">
    <location>
        <begin position="51"/>
        <end position="266"/>
    </location>
</feature>
<dbReference type="InterPro" id="IPR018934">
    <property type="entry name" value="RIO_dom"/>
</dbReference>
<proteinExistence type="inferred from homology"/>
<sequence>MEEEAVKTLDRKIDFSRVKEKDIDEIETVEEVFDKFTLEALYHVMRELRLARLYGVISSGKEARVYRAIDRSGREYAVKIYLTFTSEFKKGIWKYIMGDPRFERARIGTTRSLIAIWARKEFKNLQRLFRAGVRVPKPYGVKQNIVVMEFIGRSGVRAPLLKEQPPEEESEALKMFEKIMRNVWLSHCRARLVHADLSEYNIMVYEGEPVIIDVGQAVLTDHPNAYEFLTKDLKNIQRYFEHEIGIKVPDVNELYEVIVECRGTNT</sequence>
<dbReference type="Pfam" id="PF01163">
    <property type="entry name" value="RIO1"/>
    <property type="match status" value="1"/>
</dbReference>
<dbReference type="EC" id="2.7.11.1" evidence="2"/>
<dbReference type="CDD" id="cd05145">
    <property type="entry name" value="RIO1_like"/>
    <property type="match status" value="1"/>
</dbReference>
<evidence type="ECO:0000313" key="13">
    <source>
        <dbReference type="EMBL" id="HHQ79864.1"/>
    </source>
</evidence>
<comment type="catalytic activity">
    <reaction evidence="11">
        <text>L-seryl-[protein] + ATP = O-phospho-L-seryl-[protein] + ADP + H(+)</text>
        <dbReference type="Rhea" id="RHEA:17989"/>
        <dbReference type="Rhea" id="RHEA-COMP:9863"/>
        <dbReference type="Rhea" id="RHEA-COMP:11604"/>
        <dbReference type="ChEBI" id="CHEBI:15378"/>
        <dbReference type="ChEBI" id="CHEBI:29999"/>
        <dbReference type="ChEBI" id="CHEBI:30616"/>
        <dbReference type="ChEBI" id="CHEBI:83421"/>
        <dbReference type="ChEBI" id="CHEBI:456216"/>
        <dbReference type="EC" id="2.7.11.1"/>
    </reaction>
</comment>
<name>A0A7J3ZIN4_9CREN</name>
<comment type="caution">
    <text evidence="13">The sequence shown here is derived from an EMBL/GenBank/DDBJ whole genome shotgun (WGS) entry which is preliminary data.</text>
</comment>
<evidence type="ECO:0000256" key="10">
    <source>
        <dbReference type="ARBA" id="ARBA00047899"/>
    </source>
</evidence>
<dbReference type="InterPro" id="IPR000719">
    <property type="entry name" value="Prot_kinase_dom"/>
</dbReference>
<keyword evidence="3" id="KW-0723">Serine/threonine-protein kinase</keyword>
<evidence type="ECO:0000256" key="9">
    <source>
        <dbReference type="ARBA" id="ARBA00022842"/>
    </source>
</evidence>
<dbReference type="AlphaFoldDB" id="A0A7J3ZIN4"/>
<keyword evidence="4" id="KW-0808">Transferase</keyword>
<comment type="similarity">
    <text evidence="1">Belongs to the protein kinase superfamily. RIO-type Ser/Thr kinase family.</text>
</comment>
<evidence type="ECO:0000256" key="2">
    <source>
        <dbReference type="ARBA" id="ARBA00012513"/>
    </source>
</evidence>
<dbReference type="GO" id="GO:0004674">
    <property type="term" value="F:protein serine/threonine kinase activity"/>
    <property type="evidence" value="ECO:0007669"/>
    <property type="project" value="UniProtKB-KW"/>
</dbReference>
<dbReference type="SMART" id="SM00090">
    <property type="entry name" value="RIO"/>
    <property type="match status" value="1"/>
</dbReference>
<dbReference type="InterPro" id="IPR000687">
    <property type="entry name" value="RIO_kinase"/>
</dbReference>
<gene>
    <name evidence="13" type="ORF">ENM78_00130</name>
</gene>
<dbReference type="PROSITE" id="PS50011">
    <property type="entry name" value="PROTEIN_KINASE_DOM"/>
    <property type="match status" value="1"/>
</dbReference>
<dbReference type="GO" id="GO:0046872">
    <property type="term" value="F:metal ion binding"/>
    <property type="evidence" value="ECO:0007669"/>
    <property type="project" value="UniProtKB-KW"/>
</dbReference>
<dbReference type="EMBL" id="DRZC01000005">
    <property type="protein sequence ID" value="HHQ79864.1"/>
    <property type="molecule type" value="Genomic_DNA"/>
</dbReference>
<comment type="catalytic activity">
    <reaction evidence="10">
        <text>L-threonyl-[protein] + ATP = O-phospho-L-threonyl-[protein] + ADP + H(+)</text>
        <dbReference type="Rhea" id="RHEA:46608"/>
        <dbReference type="Rhea" id="RHEA-COMP:11060"/>
        <dbReference type="Rhea" id="RHEA-COMP:11605"/>
        <dbReference type="ChEBI" id="CHEBI:15378"/>
        <dbReference type="ChEBI" id="CHEBI:30013"/>
        <dbReference type="ChEBI" id="CHEBI:30616"/>
        <dbReference type="ChEBI" id="CHEBI:61977"/>
        <dbReference type="ChEBI" id="CHEBI:456216"/>
        <dbReference type="EC" id="2.7.11.1"/>
    </reaction>
</comment>
<reference evidence="13" key="1">
    <citation type="journal article" date="2020" name="mSystems">
        <title>Genome- and Community-Level Interaction Insights into Carbon Utilization and Element Cycling Functions of Hydrothermarchaeota in Hydrothermal Sediment.</title>
        <authorList>
            <person name="Zhou Z."/>
            <person name="Liu Y."/>
            <person name="Xu W."/>
            <person name="Pan J."/>
            <person name="Luo Z.H."/>
            <person name="Li M."/>
        </authorList>
    </citation>
    <scope>NUCLEOTIDE SEQUENCE [LARGE SCALE GENOMIC DNA]</scope>
    <source>
        <strain evidence="13">SpSt-1116</strain>
    </source>
</reference>
<evidence type="ECO:0000256" key="5">
    <source>
        <dbReference type="ARBA" id="ARBA00022723"/>
    </source>
</evidence>
<dbReference type="Gene3D" id="3.30.200.20">
    <property type="entry name" value="Phosphorylase Kinase, domain 1"/>
    <property type="match status" value="1"/>
</dbReference>
<evidence type="ECO:0000256" key="4">
    <source>
        <dbReference type="ARBA" id="ARBA00022679"/>
    </source>
</evidence>
<dbReference type="InterPro" id="IPR051272">
    <property type="entry name" value="RIO-type_Ser/Thr_kinase"/>
</dbReference>
<protein>
    <recommendedName>
        <fullName evidence="2">non-specific serine/threonine protein kinase</fullName>
        <ecNumber evidence="2">2.7.11.1</ecNumber>
    </recommendedName>
</protein>
<keyword evidence="7 13" id="KW-0418">Kinase</keyword>
<evidence type="ECO:0000256" key="1">
    <source>
        <dbReference type="ARBA" id="ARBA00009196"/>
    </source>
</evidence>
<keyword evidence="8" id="KW-0067">ATP-binding</keyword>
<dbReference type="Gene3D" id="1.10.510.10">
    <property type="entry name" value="Transferase(Phosphotransferase) domain 1"/>
    <property type="match status" value="1"/>
</dbReference>
<keyword evidence="5" id="KW-0479">Metal-binding</keyword>
<evidence type="ECO:0000256" key="6">
    <source>
        <dbReference type="ARBA" id="ARBA00022741"/>
    </source>
</evidence>
<accession>A0A7J3ZIN4</accession>
<evidence type="ECO:0000256" key="11">
    <source>
        <dbReference type="ARBA" id="ARBA00048679"/>
    </source>
</evidence>
<dbReference type="GO" id="GO:0005524">
    <property type="term" value="F:ATP binding"/>
    <property type="evidence" value="ECO:0007669"/>
    <property type="project" value="UniProtKB-KW"/>
</dbReference>
<organism evidence="13">
    <name type="scientific">Fervidicoccus fontis</name>
    <dbReference type="NCBI Taxonomy" id="683846"/>
    <lineage>
        <taxon>Archaea</taxon>
        <taxon>Thermoproteota</taxon>
        <taxon>Thermoprotei</taxon>
        <taxon>Fervidicoccales</taxon>
        <taxon>Fervidicoccaceae</taxon>
        <taxon>Fervidicoccus</taxon>
    </lineage>
</organism>
<evidence type="ECO:0000256" key="3">
    <source>
        <dbReference type="ARBA" id="ARBA00022527"/>
    </source>
</evidence>